<evidence type="ECO:0000313" key="1">
    <source>
        <dbReference type="EMBL" id="GAB1254554.1"/>
    </source>
</evidence>
<dbReference type="Proteomes" id="UP001628192">
    <property type="component" value="Unassembled WGS sequence"/>
</dbReference>
<proteinExistence type="predicted"/>
<keyword evidence="2" id="KW-1185">Reference proteome</keyword>
<gene>
    <name evidence="1" type="ORF">Defa_20410</name>
</gene>
<protein>
    <submittedName>
        <fullName evidence="1">Uncharacterized protein</fullName>
    </submittedName>
</protein>
<dbReference type="EMBL" id="BAAFSG010000001">
    <property type="protein sequence ID" value="GAB1254554.1"/>
    <property type="molecule type" value="Genomic_DNA"/>
</dbReference>
<reference evidence="1 2" key="1">
    <citation type="journal article" date="2025" name="Int. J. Syst. Evol. Microbiol.">
        <title>Desulfovibrio falkowii sp. nov., Porphyromonas miyakawae sp. nov., Mediterraneibacter flintii sp. nov. and Owariibacterium komagatae gen. nov., sp. nov., isolated from human faeces.</title>
        <authorList>
            <person name="Hamaguchi T."/>
            <person name="Ohara M."/>
            <person name="Hisatomi A."/>
            <person name="Sekiguchi K."/>
            <person name="Takeda J.I."/>
            <person name="Ueyama J."/>
            <person name="Ito M."/>
            <person name="Nishiwaki H."/>
            <person name="Ogi T."/>
            <person name="Hirayama M."/>
            <person name="Ohkuma M."/>
            <person name="Sakamoto M."/>
            <person name="Ohno K."/>
        </authorList>
    </citation>
    <scope>NUCLEOTIDE SEQUENCE [LARGE SCALE GENOMIC DNA]</scope>
    <source>
        <strain evidence="1 2">13CB8C</strain>
    </source>
</reference>
<sequence length="95" mass="10514">MTRTEIIKSMVLLSEKSDEDYFDAAKAIACLLSKNLAEQLRQLVNGPIWDGDIISKSAREELFFLGLAMRVCCKGEQGYTGATYLAYTVVGCLKV</sequence>
<comment type="caution">
    <text evidence="1">The sequence shown here is derived from an EMBL/GenBank/DDBJ whole genome shotgun (WGS) entry which is preliminary data.</text>
</comment>
<organism evidence="1 2">
    <name type="scientific">Desulfovibrio falkowii</name>
    <dbReference type="NCBI Taxonomy" id="3136602"/>
    <lineage>
        <taxon>Bacteria</taxon>
        <taxon>Pseudomonadati</taxon>
        <taxon>Thermodesulfobacteriota</taxon>
        <taxon>Desulfovibrionia</taxon>
        <taxon>Desulfovibrionales</taxon>
        <taxon>Desulfovibrionaceae</taxon>
        <taxon>Desulfovibrio</taxon>
    </lineage>
</organism>
<evidence type="ECO:0000313" key="2">
    <source>
        <dbReference type="Proteomes" id="UP001628192"/>
    </source>
</evidence>
<name>A0ABQ0E9S3_9BACT</name>
<dbReference type="RefSeq" id="WP_407844810.1">
    <property type="nucleotide sequence ID" value="NZ_BAAFSG010000001.1"/>
</dbReference>
<accession>A0ABQ0E9S3</accession>